<feature type="region of interest" description="Disordered" evidence="1">
    <location>
        <begin position="120"/>
        <end position="146"/>
    </location>
</feature>
<reference evidence="2 3" key="1">
    <citation type="journal article" date="2013" name="Curr. Biol.">
        <title>The Genome of the Foraminiferan Reticulomyxa filosa.</title>
        <authorList>
            <person name="Glockner G."/>
            <person name="Hulsmann N."/>
            <person name="Schleicher M."/>
            <person name="Noegel A.A."/>
            <person name="Eichinger L."/>
            <person name="Gallinger C."/>
            <person name="Pawlowski J."/>
            <person name="Sierra R."/>
            <person name="Euteneuer U."/>
            <person name="Pillet L."/>
            <person name="Moustafa A."/>
            <person name="Platzer M."/>
            <person name="Groth M."/>
            <person name="Szafranski K."/>
            <person name="Schliwa M."/>
        </authorList>
    </citation>
    <scope>NUCLEOTIDE SEQUENCE [LARGE SCALE GENOMIC DNA]</scope>
</reference>
<accession>X6MJS4</accession>
<name>X6MJS4_RETFI</name>
<feature type="compositionally biased region" description="Basic residues" evidence="1">
    <location>
        <begin position="135"/>
        <end position="146"/>
    </location>
</feature>
<dbReference type="EMBL" id="ASPP01020679">
    <property type="protein sequence ID" value="ETO13315.1"/>
    <property type="molecule type" value="Genomic_DNA"/>
</dbReference>
<keyword evidence="3" id="KW-1185">Reference proteome</keyword>
<gene>
    <name evidence="2" type="ORF">RFI_24062</name>
</gene>
<dbReference type="AlphaFoldDB" id="X6MJS4"/>
<organism evidence="2 3">
    <name type="scientific">Reticulomyxa filosa</name>
    <dbReference type="NCBI Taxonomy" id="46433"/>
    <lineage>
        <taxon>Eukaryota</taxon>
        <taxon>Sar</taxon>
        <taxon>Rhizaria</taxon>
        <taxon>Retaria</taxon>
        <taxon>Foraminifera</taxon>
        <taxon>Monothalamids</taxon>
        <taxon>Reticulomyxidae</taxon>
        <taxon>Reticulomyxa</taxon>
    </lineage>
</organism>
<protein>
    <submittedName>
        <fullName evidence="2">Uncharacterized protein</fullName>
    </submittedName>
</protein>
<evidence type="ECO:0000256" key="1">
    <source>
        <dbReference type="SAM" id="MobiDB-lite"/>
    </source>
</evidence>
<comment type="caution">
    <text evidence="2">The sequence shown here is derived from an EMBL/GenBank/DDBJ whole genome shotgun (WGS) entry which is preliminary data.</text>
</comment>
<evidence type="ECO:0000313" key="2">
    <source>
        <dbReference type="EMBL" id="ETO13315.1"/>
    </source>
</evidence>
<proteinExistence type="predicted"/>
<dbReference type="Proteomes" id="UP000023152">
    <property type="component" value="Unassembled WGS sequence"/>
</dbReference>
<sequence>MCGHQKEMVIGKKERIIDLKQKIAQLYKNENVQVENIVIAKGWSTVTMTAQSASRLEWFHSTILKTLPENHDMGDEEILFLQREAIAGQNDDTIGTPSGFHLRSGDVLVWQDMYVSPSEKTKKKLKSEEEERHAQRSQRHGNSRHVFGKSFEPELKILTHEEWQEKEEQKKLEEKNKHYNLLKFKRIFPLQKGKLTKI</sequence>
<evidence type="ECO:0000313" key="3">
    <source>
        <dbReference type="Proteomes" id="UP000023152"/>
    </source>
</evidence>